<reference evidence="1 2" key="1">
    <citation type="journal article" date="2017" name="Int. J. Syst. Evol. Microbiol.">
        <title>Rouxiella badensis sp. nov. and Rouxiella silvae sp. nov. isolated from peat bog soil in Germany and emendation of the genus description.</title>
        <authorList>
            <person name="Le Fleche-Mateos A."/>
            <person name="Kugler J.H."/>
            <person name="Hansen S.H."/>
            <person name="Syldatk C."/>
            <person name="Hausmann R."/>
            <person name="Lomprez F."/>
            <person name="Vandenbogaert M."/>
            <person name="Manuguerra J.C."/>
            <person name="Grimont P.A."/>
        </authorList>
    </citation>
    <scope>NUCLEOTIDE SEQUENCE [LARGE SCALE GENOMIC DNA]</scope>
    <source>
        <strain evidence="1 2">DSM 100043</strain>
    </source>
</reference>
<protein>
    <submittedName>
        <fullName evidence="1">Uncharacterized protein</fullName>
    </submittedName>
</protein>
<evidence type="ECO:0000313" key="2">
    <source>
        <dbReference type="Proteomes" id="UP000192536"/>
    </source>
</evidence>
<sequence length="182" mass="20456">MSGIFDLNFGPGGAIPLREPKYFEVSDFYKEKDKTDQHEAMASLMAKISGQSRKEIAQLPIKVFREGHAFLLEYLNYWPTVEQDDSYIIQLDNVITSLNGVEGWNEVALREPVFSEFSQFNAEAKKTSDQDAMGLLMSLISGVNRIAITKMPISKYREGSAYLMGFLTYFPKSKDGGTESPS</sequence>
<dbReference type="EMBL" id="MRWE01000038">
    <property type="protein sequence ID" value="ORJ23960.1"/>
    <property type="molecule type" value="Genomic_DNA"/>
</dbReference>
<comment type="caution">
    <text evidence="1">The sequence shown here is derived from an EMBL/GenBank/DDBJ whole genome shotgun (WGS) entry which is preliminary data.</text>
</comment>
<accession>A0A1X0WB04</accession>
<dbReference type="STRING" id="1646377.BS640_18845"/>
<dbReference type="AlphaFoldDB" id="A0A1X0WB04"/>
<name>A0A1X0WB04_9GAMM</name>
<proteinExistence type="predicted"/>
<organism evidence="1 2">
    <name type="scientific">Rouxiella badensis</name>
    <dbReference type="NCBI Taxonomy" id="1646377"/>
    <lineage>
        <taxon>Bacteria</taxon>
        <taxon>Pseudomonadati</taxon>
        <taxon>Pseudomonadota</taxon>
        <taxon>Gammaproteobacteria</taxon>
        <taxon>Enterobacterales</taxon>
        <taxon>Yersiniaceae</taxon>
        <taxon>Rouxiella</taxon>
    </lineage>
</organism>
<dbReference type="RefSeq" id="WP_084913119.1">
    <property type="nucleotide sequence ID" value="NZ_MRWE01000038.1"/>
</dbReference>
<gene>
    <name evidence="1" type="ORF">BS640_18845</name>
</gene>
<evidence type="ECO:0000313" key="1">
    <source>
        <dbReference type="EMBL" id="ORJ23960.1"/>
    </source>
</evidence>
<dbReference type="Proteomes" id="UP000192536">
    <property type="component" value="Unassembled WGS sequence"/>
</dbReference>
<keyword evidence="2" id="KW-1185">Reference proteome</keyword>